<dbReference type="Gene3D" id="3.90.226.10">
    <property type="entry name" value="2-enoyl-CoA Hydratase, Chain A, domain 1"/>
    <property type="match status" value="1"/>
</dbReference>
<evidence type="ECO:0000256" key="1">
    <source>
        <dbReference type="ARBA" id="ARBA00001709"/>
    </source>
</evidence>
<dbReference type="RefSeq" id="WP_349296059.1">
    <property type="nucleotide sequence ID" value="NZ_JBEDNQ010000001.1"/>
</dbReference>
<dbReference type="EC" id="3.1.2.4" evidence="2"/>
<keyword evidence="3 5" id="KW-0378">Hydrolase</keyword>
<evidence type="ECO:0000313" key="5">
    <source>
        <dbReference type="EMBL" id="MEQ3548966.1"/>
    </source>
</evidence>
<dbReference type="NCBIfam" id="NF004127">
    <property type="entry name" value="PRK05617.1"/>
    <property type="match status" value="1"/>
</dbReference>
<comment type="catalytic activity">
    <reaction evidence="1">
        <text>3-hydroxy-2-methylpropanoyl-CoA + H2O = 3-hydroxy-2-methylpropanoate + CoA + H(+)</text>
        <dbReference type="Rhea" id="RHEA:20888"/>
        <dbReference type="ChEBI" id="CHEBI:11805"/>
        <dbReference type="ChEBI" id="CHEBI:15377"/>
        <dbReference type="ChEBI" id="CHEBI:15378"/>
        <dbReference type="ChEBI" id="CHEBI:57287"/>
        <dbReference type="ChEBI" id="CHEBI:57340"/>
        <dbReference type="EC" id="3.1.2.4"/>
    </reaction>
</comment>
<dbReference type="CDD" id="cd06558">
    <property type="entry name" value="crotonase-like"/>
    <property type="match status" value="1"/>
</dbReference>
<evidence type="ECO:0000259" key="4">
    <source>
        <dbReference type="Pfam" id="PF16113"/>
    </source>
</evidence>
<keyword evidence="6" id="KW-1185">Reference proteome</keyword>
<accession>A0ABV1K3C5</accession>
<dbReference type="Proteomes" id="UP001494902">
    <property type="component" value="Unassembled WGS sequence"/>
</dbReference>
<evidence type="ECO:0000256" key="3">
    <source>
        <dbReference type="ARBA" id="ARBA00022801"/>
    </source>
</evidence>
<sequence>MTVATGRIRAEVRSGLGDLVLDRSDALNALDPPMVWAITETLREWAGDDSVHTVVVRGATSRAFCAGGDIRLVREQVLGGRTADAMTFFREEYALDAIIAEYPKPYVALLDGVAMGGGLGLSVHGAHRVVTEHSVLAMPETMIGFVPDVGASHFLPRLAPGWGRYLGLTGLRTGATGTLHSGLATHFVPRAGLEELTDALARDGVAALADASRPLPPGPDDGPDPAVLRVFAGTDLPRLEEALEALPGPHAARALAALRAVSPSSVSATDELLRHGAGSELAACLARELEVVGEVIGRPDFDEGVRCALVDRGETPTWNPARPLSGDHR</sequence>
<proteinExistence type="predicted"/>
<gene>
    <name evidence="5" type="ORF">WIS52_00670</name>
</gene>
<dbReference type="Pfam" id="PF16113">
    <property type="entry name" value="ECH_2"/>
    <property type="match status" value="1"/>
</dbReference>
<dbReference type="InterPro" id="IPR045004">
    <property type="entry name" value="ECH_dom"/>
</dbReference>
<evidence type="ECO:0000256" key="2">
    <source>
        <dbReference type="ARBA" id="ARBA00011915"/>
    </source>
</evidence>
<organism evidence="5 6">
    <name type="scientific">Pseudonocardia nematodicida</name>
    <dbReference type="NCBI Taxonomy" id="1206997"/>
    <lineage>
        <taxon>Bacteria</taxon>
        <taxon>Bacillati</taxon>
        <taxon>Actinomycetota</taxon>
        <taxon>Actinomycetes</taxon>
        <taxon>Pseudonocardiales</taxon>
        <taxon>Pseudonocardiaceae</taxon>
        <taxon>Pseudonocardia</taxon>
    </lineage>
</organism>
<feature type="domain" description="Enoyl-CoA hydratase/isomerase" evidence="4">
    <location>
        <begin position="19"/>
        <end position="322"/>
    </location>
</feature>
<dbReference type="SUPFAM" id="SSF52096">
    <property type="entry name" value="ClpP/crotonase"/>
    <property type="match status" value="1"/>
</dbReference>
<dbReference type="EMBL" id="JBEDNQ010000001">
    <property type="protein sequence ID" value="MEQ3548966.1"/>
    <property type="molecule type" value="Genomic_DNA"/>
</dbReference>
<dbReference type="PANTHER" id="PTHR43176">
    <property type="entry name" value="3-HYDROXYISOBUTYRYL-COA HYDROLASE-RELATED"/>
    <property type="match status" value="1"/>
</dbReference>
<protein>
    <recommendedName>
        <fullName evidence="2">3-hydroxyisobutyryl-CoA hydrolase</fullName>
        <ecNumber evidence="2">3.1.2.4</ecNumber>
    </recommendedName>
</protein>
<dbReference type="InterPro" id="IPR032259">
    <property type="entry name" value="HIBYL-CoA-H"/>
</dbReference>
<reference evidence="5 6" key="1">
    <citation type="submission" date="2024-03" db="EMBL/GenBank/DDBJ databases">
        <title>Draft genome sequence of Pseudonocardia nematodicida JCM 31783.</title>
        <authorList>
            <person name="Butdee W."/>
            <person name="Duangmal K."/>
        </authorList>
    </citation>
    <scope>NUCLEOTIDE SEQUENCE [LARGE SCALE GENOMIC DNA]</scope>
    <source>
        <strain evidence="5 6">JCM 31783</strain>
    </source>
</reference>
<dbReference type="PANTHER" id="PTHR43176:SF3">
    <property type="entry name" value="3-HYDROXYISOBUTYRYL-COA HYDROLASE, MITOCHONDRIAL"/>
    <property type="match status" value="1"/>
</dbReference>
<name>A0ABV1K3C5_9PSEU</name>
<evidence type="ECO:0000313" key="6">
    <source>
        <dbReference type="Proteomes" id="UP001494902"/>
    </source>
</evidence>
<dbReference type="GO" id="GO:0016787">
    <property type="term" value="F:hydrolase activity"/>
    <property type="evidence" value="ECO:0007669"/>
    <property type="project" value="UniProtKB-KW"/>
</dbReference>
<comment type="caution">
    <text evidence="5">The sequence shown here is derived from an EMBL/GenBank/DDBJ whole genome shotgun (WGS) entry which is preliminary data.</text>
</comment>
<dbReference type="InterPro" id="IPR029045">
    <property type="entry name" value="ClpP/crotonase-like_dom_sf"/>
</dbReference>